<reference evidence="2" key="1">
    <citation type="submission" date="2016-11" db="UniProtKB">
        <authorList>
            <consortium name="WormBaseParasite"/>
        </authorList>
    </citation>
    <scope>IDENTIFICATION</scope>
    <source>
        <strain evidence="2">KR3021</strain>
    </source>
</reference>
<evidence type="ECO:0000313" key="2">
    <source>
        <dbReference type="WBParaSite" id="RSKR_0000087200.1"/>
    </source>
</evidence>
<sequence>MSVNLTKHESSLNAAFNKVASSKEGDEWILLDYEPQTDALKVGDQGSDGITELIGAFNTSHVQYAFISIKANSATDPKIVMIHWQGEGVSSSRIYATTGHSEAIRFYFKKVHALIHARDEIDLDEATIRKIVDKLAGVKADNKADVTQFTAPDKVSSVYTPIKPNRDINLNERNAFWSQINKDKSAEQVNDHKMSTIKQTISKGQEERDERQERISSVYQGIKPARDINLSERNEFWKNLDKEEKESGGVVESKQTLIKGRTAMFEQKIHDLAPTHLPKKIVPAKVFPPVVIHPKHQPLHHQDPFPSPPTNLNEIKDSLESVPANEPQTDDQNYITSNTIPITMTKIEHLPHEAVTSPKTVPEPSFELVIPDPLPTIVPKHPEQSYVDESRDEPPSSILSKLNLKGTCAIALWDYQAEEENEISFEPEDILQQIEQIDSGWWKGLNPKGSYGMFPSNYVKLLDQIN</sequence>
<dbReference type="WBParaSite" id="RSKR_0000087200.1">
    <property type="protein sequence ID" value="RSKR_0000087200.1"/>
    <property type="gene ID" value="RSKR_0000087200"/>
</dbReference>
<dbReference type="Proteomes" id="UP000095286">
    <property type="component" value="Unplaced"/>
</dbReference>
<proteinExistence type="predicted"/>
<protein>
    <submittedName>
        <fullName evidence="2">ADF-H domain-containing protein</fullName>
    </submittedName>
</protein>
<organism evidence="1 2">
    <name type="scientific">Rhabditophanes sp. KR3021</name>
    <dbReference type="NCBI Taxonomy" id="114890"/>
    <lineage>
        <taxon>Eukaryota</taxon>
        <taxon>Metazoa</taxon>
        <taxon>Ecdysozoa</taxon>
        <taxon>Nematoda</taxon>
        <taxon>Chromadorea</taxon>
        <taxon>Rhabditida</taxon>
        <taxon>Tylenchina</taxon>
        <taxon>Panagrolaimomorpha</taxon>
        <taxon>Strongyloidoidea</taxon>
        <taxon>Alloionematidae</taxon>
        <taxon>Rhabditophanes</taxon>
    </lineage>
</organism>
<evidence type="ECO:0000313" key="1">
    <source>
        <dbReference type="Proteomes" id="UP000095286"/>
    </source>
</evidence>
<accession>A0AC35TIF9</accession>
<name>A0AC35TIF9_9BILA</name>